<evidence type="ECO:0000256" key="4">
    <source>
        <dbReference type="ARBA" id="ARBA00023125"/>
    </source>
</evidence>
<feature type="domain" description="HIT" evidence="6">
    <location>
        <begin position="27"/>
        <end position="132"/>
    </location>
</feature>
<comment type="subcellular location">
    <subcellularLocation>
        <location evidence="1">Nucleus</location>
    </subcellularLocation>
</comment>
<evidence type="ECO:0000313" key="8">
    <source>
        <dbReference type="EMBL" id="SMN22899.1"/>
    </source>
</evidence>
<sequence length="216" mass="25527">MFWRGALQQYIDHPERFEALTDPNSGSCVIYHDSKVVLITDGFPKAVEHILILPRNPLLSKSHPTTALSDNVKRKMEPYIEIAIDYIVEQFTKKYIILDKNLKEDFKKKLIQVGVHRVPSMNNLHIHVITKDFYSARLKNKKHYNSFNTNFFVKWHDLPLQNKPLDNKLVEKEYLRDHDLICCYCGMNFTNKFAKLKEHLKVEFNERFESNTMVTL</sequence>
<dbReference type="GO" id="GO:1990165">
    <property type="term" value="F:single-strand break-containing DNA binding"/>
    <property type="evidence" value="ECO:0007669"/>
    <property type="project" value="TreeGrafter"/>
</dbReference>
<dbReference type="STRING" id="1789683.A0A1X7RBQ1"/>
<gene>
    <name evidence="8" type="ORF">KASA_0D00605G</name>
</gene>
<dbReference type="GO" id="GO:0003697">
    <property type="term" value="F:single-stranded DNA binding"/>
    <property type="evidence" value="ECO:0007669"/>
    <property type="project" value="TreeGrafter"/>
</dbReference>
<evidence type="ECO:0000256" key="5">
    <source>
        <dbReference type="ARBA" id="ARBA00023242"/>
    </source>
</evidence>
<keyword evidence="4" id="KW-0238">DNA-binding</keyword>
<dbReference type="EMBL" id="FXLY01000015">
    <property type="protein sequence ID" value="SMN22899.1"/>
    <property type="molecule type" value="Genomic_DNA"/>
</dbReference>
<evidence type="ECO:0000259" key="6">
    <source>
        <dbReference type="Pfam" id="PF01230"/>
    </source>
</evidence>
<dbReference type="GO" id="GO:0030983">
    <property type="term" value="F:mismatched DNA binding"/>
    <property type="evidence" value="ECO:0007669"/>
    <property type="project" value="TreeGrafter"/>
</dbReference>
<dbReference type="SUPFAM" id="SSF54197">
    <property type="entry name" value="HIT-like"/>
    <property type="match status" value="1"/>
</dbReference>
<dbReference type="PANTHER" id="PTHR12486:SF4">
    <property type="entry name" value="APRATAXIN"/>
    <property type="match status" value="1"/>
</dbReference>
<keyword evidence="5" id="KW-0539">Nucleus</keyword>
<dbReference type="GO" id="GO:0005634">
    <property type="term" value="C:nucleus"/>
    <property type="evidence" value="ECO:0007669"/>
    <property type="project" value="UniProtKB-SubCell"/>
</dbReference>
<protein>
    <submittedName>
        <fullName evidence="8">Similar to Saccharomyces cerevisiae YOR258W HNT3 DNA 5' AMP hydrolase involved in DNA repair</fullName>
    </submittedName>
</protein>
<dbReference type="InterPro" id="IPR036265">
    <property type="entry name" value="HIT-like_sf"/>
</dbReference>
<name>A0A1X7RBQ1_9SACH</name>
<reference evidence="8 9" key="1">
    <citation type="submission" date="2017-04" db="EMBL/GenBank/DDBJ databases">
        <authorList>
            <person name="Afonso C.L."/>
            <person name="Miller P.J."/>
            <person name="Scott M.A."/>
            <person name="Spackman E."/>
            <person name="Goraichik I."/>
            <person name="Dimitrov K.M."/>
            <person name="Suarez D.L."/>
            <person name="Swayne D.E."/>
        </authorList>
    </citation>
    <scope>NUCLEOTIDE SEQUENCE [LARGE SCALE GENOMIC DNA]</scope>
</reference>
<dbReference type="OrthoDB" id="3512845at2759"/>
<keyword evidence="3" id="KW-0862">Zinc</keyword>
<feature type="domain" description="Aprataxin C2HE/C2H2/C2HC zinc finger" evidence="7">
    <location>
        <begin position="148"/>
        <end position="206"/>
    </location>
</feature>
<dbReference type="GO" id="GO:0033699">
    <property type="term" value="F:DNA 5'-adenosine monophosphate hydrolase activity"/>
    <property type="evidence" value="ECO:0007669"/>
    <property type="project" value="TreeGrafter"/>
</dbReference>
<dbReference type="Proteomes" id="UP000196158">
    <property type="component" value="Unassembled WGS sequence"/>
</dbReference>
<dbReference type="AlphaFoldDB" id="A0A1X7RBQ1"/>
<evidence type="ECO:0000259" key="7">
    <source>
        <dbReference type="Pfam" id="PF16278"/>
    </source>
</evidence>
<dbReference type="InterPro" id="IPR032566">
    <property type="entry name" value="Znf-C2HE"/>
</dbReference>
<dbReference type="Gene3D" id="3.30.428.10">
    <property type="entry name" value="HIT-like"/>
    <property type="match status" value="1"/>
</dbReference>
<accession>A0A1X7RBQ1</accession>
<proteinExistence type="predicted"/>
<dbReference type="InterPro" id="IPR011146">
    <property type="entry name" value="HIT-like"/>
</dbReference>
<keyword evidence="8" id="KW-0378">Hydrolase</keyword>
<evidence type="ECO:0000256" key="3">
    <source>
        <dbReference type="ARBA" id="ARBA00022833"/>
    </source>
</evidence>
<dbReference type="Pfam" id="PF16278">
    <property type="entry name" value="zf-C2HE"/>
    <property type="match status" value="1"/>
</dbReference>
<dbReference type="GO" id="GO:0046872">
    <property type="term" value="F:metal ion binding"/>
    <property type="evidence" value="ECO:0007669"/>
    <property type="project" value="UniProtKB-KW"/>
</dbReference>
<dbReference type="GO" id="GO:0003725">
    <property type="term" value="F:double-stranded RNA binding"/>
    <property type="evidence" value="ECO:0007669"/>
    <property type="project" value="TreeGrafter"/>
</dbReference>
<keyword evidence="9" id="KW-1185">Reference proteome</keyword>
<dbReference type="PANTHER" id="PTHR12486">
    <property type="entry name" value="APRATAXIN-RELATED"/>
    <property type="match status" value="1"/>
</dbReference>
<keyword evidence="2" id="KW-0479">Metal-binding</keyword>
<dbReference type="GO" id="GO:0000012">
    <property type="term" value="P:single strand break repair"/>
    <property type="evidence" value="ECO:0007669"/>
    <property type="project" value="TreeGrafter"/>
</dbReference>
<evidence type="ECO:0000313" key="9">
    <source>
        <dbReference type="Proteomes" id="UP000196158"/>
    </source>
</evidence>
<organism evidence="8 9">
    <name type="scientific">Maudiozyma saulgeensis</name>
    <dbReference type="NCBI Taxonomy" id="1789683"/>
    <lineage>
        <taxon>Eukaryota</taxon>
        <taxon>Fungi</taxon>
        <taxon>Dikarya</taxon>
        <taxon>Ascomycota</taxon>
        <taxon>Saccharomycotina</taxon>
        <taxon>Saccharomycetes</taxon>
        <taxon>Saccharomycetales</taxon>
        <taxon>Saccharomycetaceae</taxon>
        <taxon>Maudiozyma</taxon>
    </lineage>
</organism>
<dbReference type="Pfam" id="PF01230">
    <property type="entry name" value="HIT"/>
    <property type="match status" value="1"/>
</dbReference>
<evidence type="ECO:0000256" key="1">
    <source>
        <dbReference type="ARBA" id="ARBA00004123"/>
    </source>
</evidence>
<evidence type="ECO:0000256" key="2">
    <source>
        <dbReference type="ARBA" id="ARBA00022723"/>
    </source>
</evidence>